<evidence type="ECO:0000313" key="2">
    <source>
        <dbReference type="EMBL" id="MCK9688282.1"/>
    </source>
</evidence>
<protein>
    <recommendedName>
        <fullName evidence="4">Lipoprotein</fullName>
    </recommendedName>
</protein>
<comment type="caution">
    <text evidence="2">The sequence shown here is derived from an EMBL/GenBank/DDBJ whole genome shotgun (WGS) entry which is preliminary data.</text>
</comment>
<dbReference type="AlphaFoldDB" id="A0A9X1YPJ9"/>
<accession>A0A9X1YPJ9</accession>
<keyword evidence="3" id="KW-1185">Reference proteome</keyword>
<proteinExistence type="predicted"/>
<dbReference type="RefSeq" id="WP_275684330.1">
    <property type="nucleotide sequence ID" value="NZ_JAJLJH010000008.1"/>
</dbReference>
<dbReference type="EMBL" id="JAJLJH010000008">
    <property type="protein sequence ID" value="MCK9688282.1"/>
    <property type="molecule type" value="Genomic_DNA"/>
</dbReference>
<reference evidence="2" key="1">
    <citation type="submission" date="2021-11" db="EMBL/GenBank/DDBJ databases">
        <title>BS-T2-15 a new species belonging to the Comamonadaceae family isolated from the soil of a French oak forest.</title>
        <authorList>
            <person name="Mieszkin S."/>
            <person name="Alain K."/>
        </authorList>
    </citation>
    <scope>NUCLEOTIDE SEQUENCE</scope>
    <source>
        <strain evidence="2">BS-T2-15</strain>
    </source>
</reference>
<feature type="signal peptide" evidence="1">
    <location>
        <begin position="1"/>
        <end position="18"/>
    </location>
</feature>
<feature type="chain" id="PRO_5040944697" description="Lipoprotein" evidence="1">
    <location>
        <begin position="19"/>
        <end position="224"/>
    </location>
</feature>
<dbReference type="Proteomes" id="UP001139353">
    <property type="component" value="Unassembled WGS sequence"/>
</dbReference>
<name>A0A9X1YPJ9_9BURK</name>
<evidence type="ECO:0000256" key="1">
    <source>
        <dbReference type="SAM" id="SignalP"/>
    </source>
</evidence>
<evidence type="ECO:0000313" key="3">
    <source>
        <dbReference type="Proteomes" id="UP001139353"/>
    </source>
</evidence>
<sequence>MKSCLALLAASACLRAAAMPPCPVDGFYPATNPRLYIEAAVADPKPTIGRNDEELWFDFIEVDGRSEPGWQPVYDVALLRGDQGRFRIALLRAKSSAQLNGPGPGVVDSRDLPPALAERIHRGVTPILARTHYPAELVDKKRGAGRTACTDGSWIYATVSALDGQFDELVGEARPGSKDSDAGAVLALGQALRDYALHRIDEDALEAPLKLVESHARPDNEHER</sequence>
<gene>
    <name evidence="2" type="ORF">LPC04_21455</name>
</gene>
<organism evidence="2 3">
    <name type="scientific">Scleromatobacter humisilvae</name>
    <dbReference type="NCBI Taxonomy" id="2897159"/>
    <lineage>
        <taxon>Bacteria</taxon>
        <taxon>Pseudomonadati</taxon>
        <taxon>Pseudomonadota</taxon>
        <taxon>Betaproteobacteria</taxon>
        <taxon>Burkholderiales</taxon>
        <taxon>Sphaerotilaceae</taxon>
        <taxon>Scleromatobacter</taxon>
    </lineage>
</organism>
<keyword evidence="1" id="KW-0732">Signal</keyword>
<evidence type="ECO:0008006" key="4">
    <source>
        <dbReference type="Google" id="ProtNLM"/>
    </source>
</evidence>